<evidence type="ECO:0000256" key="2">
    <source>
        <dbReference type="ARBA" id="ARBA00022670"/>
    </source>
</evidence>
<feature type="chain" id="PRO_5038472170" evidence="7">
    <location>
        <begin position="24"/>
        <end position="1055"/>
    </location>
</feature>
<dbReference type="AlphaFoldDB" id="A0A841FSZ1"/>
<dbReference type="RefSeq" id="WP_184789700.1">
    <property type="nucleotide sequence ID" value="NZ_BONT01000058.1"/>
</dbReference>
<proteinExistence type="inferred from homology"/>
<dbReference type="InterPro" id="IPR022398">
    <property type="entry name" value="Peptidase_S8_His-AS"/>
</dbReference>
<dbReference type="InterPro" id="IPR036852">
    <property type="entry name" value="Peptidase_S8/S53_dom_sf"/>
</dbReference>
<gene>
    <name evidence="9" type="ORF">HNR73_004741</name>
</gene>
<dbReference type="GO" id="GO:0004252">
    <property type="term" value="F:serine-type endopeptidase activity"/>
    <property type="evidence" value="ECO:0007669"/>
    <property type="project" value="UniProtKB-UniRule"/>
</dbReference>
<organism evidence="9 10">
    <name type="scientific">Phytomonospora endophytica</name>
    <dbReference type="NCBI Taxonomy" id="714109"/>
    <lineage>
        <taxon>Bacteria</taxon>
        <taxon>Bacillati</taxon>
        <taxon>Actinomycetota</taxon>
        <taxon>Actinomycetes</taxon>
        <taxon>Micromonosporales</taxon>
        <taxon>Micromonosporaceae</taxon>
        <taxon>Phytomonospora</taxon>
    </lineage>
</organism>
<evidence type="ECO:0000256" key="6">
    <source>
        <dbReference type="PROSITE-ProRule" id="PRU01240"/>
    </source>
</evidence>
<evidence type="ECO:0000313" key="10">
    <source>
        <dbReference type="Proteomes" id="UP000548476"/>
    </source>
</evidence>
<evidence type="ECO:0000256" key="7">
    <source>
        <dbReference type="SAM" id="SignalP"/>
    </source>
</evidence>
<keyword evidence="4 6" id="KW-0720">Serine protease</keyword>
<dbReference type="PROSITE" id="PS51892">
    <property type="entry name" value="SUBTILASE"/>
    <property type="match status" value="1"/>
</dbReference>
<dbReference type="Pfam" id="PF00082">
    <property type="entry name" value="Peptidase_S8"/>
    <property type="match status" value="1"/>
</dbReference>
<keyword evidence="3 6" id="KW-0378">Hydrolase</keyword>
<dbReference type="EMBL" id="JACHGT010000010">
    <property type="protein sequence ID" value="MBB6036868.1"/>
    <property type="molecule type" value="Genomic_DNA"/>
</dbReference>
<evidence type="ECO:0000256" key="4">
    <source>
        <dbReference type="ARBA" id="ARBA00022825"/>
    </source>
</evidence>
<evidence type="ECO:0000256" key="5">
    <source>
        <dbReference type="PIRSR" id="PIRSR615500-1"/>
    </source>
</evidence>
<dbReference type="InterPro" id="IPR050131">
    <property type="entry name" value="Peptidase_S8_subtilisin-like"/>
</dbReference>
<dbReference type="Gene3D" id="3.40.50.200">
    <property type="entry name" value="Peptidase S8/S53 domain"/>
    <property type="match status" value="1"/>
</dbReference>
<sequence length="1055" mass="108670">MSFRPSLLLAGAGALLLSGVAIPATEQTGAAAPAAFTAEELAQAREITLITGDTVVVTADGEVGFVAGPGRGHVPHVKYYSGSGENRDQYVVPADALGPLREGVLDERLFDITDLLADGFADTGALPVIVRDEPGEFDTLSATGGLWERVAADRVDRVWLDGKARFTLAESVPQIGAPTAWESGYTGEGVTVAIIDGGYDPAHPDLAGRVKAAKDFSGESPEAIDGFGHGTHVASTVAGSGAASNGRYKGVAPGADLLVAKVCLDAGVCEESAIIAGLEWAAENGASVANVSLGGGPTDGTDPLSLAVNEITERTGMLIVVAAGNDGCVGCVSSPGTAEAALTVGSVTKQDTLSDFSSQGPRFGDGAVKPDIAGPGTAITAARAAGTSMGEPVDDSYTTADGTSMATPHVAGAAALLKQAHPDWTATRLKAALMGSSKGLEGLSVFEQGAGRVDVSDLSAPVTADGSVSFGAFGYPYTQDPAARNVTYTNDTDAAVELALAVTGDSRFTVDSPKVTVPAHRSATVGVSAKVVGGAAGNYGAYLTATADGVSVRTALGVVLEPEVYDLNIDVTTRDGGPVADDEWGAFVIVYGLDAASFDVVGIDAEGKGSVRLAPGRYQISGSVKEAGDSPSMTAFAEEVTVAGGDATSTPDLRTGQLVDEDLDADDAVLFGTMNEIQAVDADGRHLYAFNQLAANGSRTYSIPSAGLSTGFNVLHGVTYGSPKGAKNAYSYSLSFSVQGELPGRTTFTVGNAELARDDAVYHSQGVAFSGERVDYPMSAGFYSIEGPAAPVPGRRTEYFTPGDYMATLKIGEAENRYEFIQYDSVKTAGGRKDVVWGQAPLGVGMHSNHRSDGEIYFGPEMYEDSGADTLLTDHKSGTVTGTASLTFNGEKVPLETMTPCWQAATLPADASGTLVFTCDTERVNEYSILGTASSAKWTVHTKPGEPGALPMVNVRLGSACVVNGYAPAGKRQDLTLDVVRSGATAPLGTRKLTFEVSYDDGKTWKTVTVKRTGDHAVASLWHPKGAKFVSTRLTAVDGDGNAVTQSTTRSWALK</sequence>
<dbReference type="GO" id="GO:0006508">
    <property type="term" value="P:proteolysis"/>
    <property type="evidence" value="ECO:0007669"/>
    <property type="project" value="UniProtKB-KW"/>
</dbReference>
<evidence type="ECO:0000259" key="8">
    <source>
        <dbReference type="Pfam" id="PF00082"/>
    </source>
</evidence>
<dbReference type="PROSITE" id="PS00137">
    <property type="entry name" value="SUBTILASE_HIS"/>
    <property type="match status" value="1"/>
</dbReference>
<evidence type="ECO:0000313" key="9">
    <source>
        <dbReference type="EMBL" id="MBB6036868.1"/>
    </source>
</evidence>
<dbReference type="PROSITE" id="PS00138">
    <property type="entry name" value="SUBTILASE_SER"/>
    <property type="match status" value="1"/>
</dbReference>
<dbReference type="Proteomes" id="UP000548476">
    <property type="component" value="Unassembled WGS sequence"/>
</dbReference>
<reference evidence="9 10" key="1">
    <citation type="submission" date="2020-08" db="EMBL/GenBank/DDBJ databases">
        <title>Genomic Encyclopedia of Type Strains, Phase IV (KMG-IV): sequencing the most valuable type-strain genomes for metagenomic binning, comparative biology and taxonomic classification.</title>
        <authorList>
            <person name="Goeker M."/>
        </authorList>
    </citation>
    <scope>NUCLEOTIDE SEQUENCE [LARGE SCALE GENOMIC DNA]</scope>
    <source>
        <strain evidence="9 10">YIM 65646</strain>
    </source>
</reference>
<feature type="active site" description="Charge relay system" evidence="5 6">
    <location>
        <position position="196"/>
    </location>
</feature>
<keyword evidence="7" id="KW-0732">Signal</keyword>
<dbReference type="PANTHER" id="PTHR43806:SF65">
    <property type="entry name" value="SERINE PROTEASE APRX"/>
    <property type="match status" value="1"/>
</dbReference>
<feature type="active site" description="Charge relay system" evidence="5 6">
    <location>
        <position position="229"/>
    </location>
</feature>
<dbReference type="InterPro" id="IPR023828">
    <property type="entry name" value="Peptidase_S8_Ser-AS"/>
</dbReference>
<dbReference type="PANTHER" id="PTHR43806">
    <property type="entry name" value="PEPTIDASE S8"/>
    <property type="match status" value="1"/>
</dbReference>
<dbReference type="SUPFAM" id="SSF52743">
    <property type="entry name" value="Subtilisin-like"/>
    <property type="match status" value="1"/>
</dbReference>
<keyword evidence="2 6" id="KW-0645">Protease</keyword>
<evidence type="ECO:0000256" key="3">
    <source>
        <dbReference type="ARBA" id="ARBA00022801"/>
    </source>
</evidence>
<name>A0A841FSZ1_9ACTN</name>
<dbReference type="CDD" id="cd07487">
    <property type="entry name" value="Peptidases_S8_1"/>
    <property type="match status" value="1"/>
</dbReference>
<dbReference type="InterPro" id="IPR000209">
    <property type="entry name" value="Peptidase_S8/S53_dom"/>
</dbReference>
<dbReference type="InterPro" id="IPR015500">
    <property type="entry name" value="Peptidase_S8_subtilisin-rel"/>
</dbReference>
<feature type="domain" description="Peptidase S8/S53" evidence="8">
    <location>
        <begin position="187"/>
        <end position="451"/>
    </location>
</feature>
<evidence type="ECO:0000256" key="1">
    <source>
        <dbReference type="ARBA" id="ARBA00011073"/>
    </source>
</evidence>
<keyword evidence="10" id="KW-1185">Reference proteome</keyword>
<dbReference type="PRINTS" id="PR00723">
    <property type="entry name" value="SUBTILISIN"/>
</dbReference>
<feature type="active site" description="Charge relay system" evidence="5 6">
    <location>
        <position position="404"/>
    </location>
</feature>
<comment type="caution">
    <text evidence="9">The sequence shown here is derived from an EMBL/GenBank/DDBJ whole genome shotgun (WGS) entry which is preliminary data.</text>
</comment>
<feature type="signal peptide" evidence="7">
    <location>
        <begin position="1"/>
        <end position="23"/>
    </location>
</feature>
<comment type="similarity">
    <text evidence="1 6">Belongs to the peptidase S8 family.</text>
</comment>
<accession>A0A841FSZ1</accession>
<protein>
    <submittedName>
        <fullName evidence="9">Subtilisin family serine protease</fullName>
    </submittedName>
</protein>